<dbReference type="RefSeq" id="WP_014209716.1">
    <property type="nucleotide sequence ID" value="NC_016604.1"/>
</dbReference>
<keyword evidence="3" id="KW-1003">Cell membrane</keyword>
<dbReference type="EMBL" id="CP003169">
    <property type="protein sequence ID" value="AEV71901.1"/>
    <property type="molecule type" value="Genomic_DNA"/>
</dbReference>
<sequence>MDLRSYCRLLIRRWRVLLLVFILVGALLAGAGFLIPTSYTANIRLVLVPNISPYSTIEARQGAQSYIAERMKTYAQVVTTTQVLQPVIDTVGLGVRVPDLVKDIEVTIPPDTLVIDISVSAPTAAKAASAASRIADQMSHAVANLEGAPSVSDSPVYVKVLQPADIPLHRSSPNVVLNLIVATLVALIAAVFAAVFVHNFEKPLSEDEEVAAGGDGRNGEGASGR</sequence>
<evidence type="ECO:0000256" key="1">
    <source>
        <dbReference type="ARBA" id="ARBA00004651"/>
    </source>
</evidence>
<evidence type="ECO:0000256" key="5">
    <source>
        <dbReference type="ARBA" id="ARBA00022989"/>
    </source>
</evidence>
<dbReference type="KEGG" id="mrh:MycrhN_1280"/>
<name>G8RX44_MYCRN</name>
<evidence type="ECO:0000259" key="8">
    <source>
        <dbReference type="Pfam" id="PF02706"/>
    </source>
</evidence>
<dbReference type="InterPro" id="IPR050445">
    <property type="entry name" value="Bact_polysacc_biosynth/exp"/>
</dbReference>
<comment type="subcellular location">
    <subcellularLocation>
        <location evidence="1">Cell membrane</location>
        <topology evidence="1">Multi-pass membrane protein</topology>
    </subcellularLocation>
</comment>
<protein>
    <submittedName>
        <fullName evidence="9">Capsular polysaccharide biosynthesis protein</fullName>
    </submittedName>
</protein>
<evidence type="ECO:0000256" key="6">
    <source>
        <dbReference type="ARBA" id="ARBA00023136"/>
    </source>
</evidence>
<keyword evidence="5 7" id="KW-1133">Transmembrane helix</keyword>
<proteinExistence type="inferred from homology"/>
<gene>
    <name evidence="9" type="ordered locus">MycrhN_1280</name>
</gene>
<evidence type="ECO:0000256" key="3">
    <source>
        <dbReference type="ARBA" id="ARBA00022475"/>
    </source>
</evidence>
<evidence type="ECO:0000256" key="2">
    <source>
        <dbReference type="ARBA" id="ARBA00006683"/>
    </source>
</evidence>
<dbReference type="AlphaFoldDB" id="G8RX44"/>
<dbReference type="InterPro" id="IPR003856">
    <property type="entry name" value="LPS_length_determ_N"/>
</dbReference>
<organism evidence="9 10">
    <name type="scientific">Mycolicibacterium rhodesiae (strain NBB3)</name>
    <name type="common">Mycobacterium rhodesiae</name>
    <dbReference type="NCBI Taxonomy" id="710685"/>
    <lineage>
        <taxon>Bacteria</taxon>
        <taxon>Bacillati</taxon>
        <taxon>Actinomycetota</taxon>
        <taxon>Actinomycetes</taxon>
        <taxon>Mycobacteriales</taxon>
        <taxon>Mycobacteriaceae</taxon>
        <taxon>Mycolicibacterium</taxon>
    </lineage>
</organism>
<feature type="transmembrane region" description="Helical" evidence="7">
    <location>
        <begin position="175"/>
        <end position="197"/>
    </location>
</feature>
<keyword evidence="4 7" id="KW-0812">Transmembrane</keyword>
<evidence type="ECO:0000256" key="4">
    <source>
        <dbReference type="ARBA" id="ARBA00022692"/>
    </source>
</evidence>
<dbReference type="STRING" id="710685.MycrhN_1280"/>
<keyword evidence="10" id="KW-1185">Reference proteome</keyword>
<accession>G8RX44</accession>
<dbReference type="GO" id="GO:0004713">
    <property type="term" value="F:protein tyrosine kinase activity"/>
    <property type="evidence" value="ECO:0007669"/>
    <property type="project" value="TreeGrafter"/>
</dbReference>
<dbReference type="Proteomes" id="UP000005442">
    <property type="component" value="Chromosome"/>
</dbReference>
<comment type="similarity">
    <text evidence="2">Belongs to the CpsC/CapA family.</text>
</comment>
<feature type="domain" description="Polysaccharide chain length determinant N-terminal" evidence="8">
    <location>
        <begin position="1"/>
        <end position="89"/>
    </location>
</feature>
<dbReference type="PATRIC" id="fig|710685.3.peg.1288"/>
<evidence type="ECO:0000313" key="10">
    <source>
        <dbReference type="Proteomes" id="UP000005442"/>
    </source>
</evidence>
<dbReference type="PANTHER" id="PTHR32309">
    <property type="entry name" value="TYROSINE-PROTEIN KINASE"/>
    <property type="match status" value="1"/>
</dbReference>
<keyword evidence="6 7" id="KW-0472">Membrane</keyword>
<dbReference type="OrthoDB" id="9812433at2"/>
<dbReference type="PANTHER" id="PTHR32309:SF13">
    <property type="entry name" value="FERRIC ENTEROBACTIN TRANSPORT PROTEIN FEPE"/>
    <property type="match status" value="1"/>
</dbReference>
<reference evidence="9 10" key="1">
    <citation type="submission" date="2011-12" db="EMBL/GenBank/DDBJ databases">
        <title>Complete sequence of Mycobacterium rhodesiae NBB3.</title>
        <authorList>
            <consortium name="US DOE Joint Genome Institute"/>
            <person name="Lucas S."/>
            <person name="Han J."/>
            <person name="Lapidus A."/>
            <person name="Cheng J.-F."/>
            <person name="Goodwin L."/>
            <person name="Pitluck S."/>
            <person name="Peters L."/>
            <person name="Mikhailova N."/>
            <person name="Gu W."/>
            <person name="Detter J.C."/>
            <person name="Han C."/>
            <person name="Tapia R."/>
            <person name="Land M."/>
            <person name="Hauser L."/>
            <person name="Kyrpides N."/>
            <person name="Ivanova N."/>
            <person name="Pagani I."/>
            <person name="Mattes T."/>
            <person name="Holmes A."/>
            <person name="Rutledge P."/>
            <person name="Paulsen I."/>
            <person name="Coleman N."/>
            <person name="Woyke T."/>
        </authorList>
    </citation>
    <scope>NUCLEOTIDE SEQUENCE [LARGE SCALE GENOMIC DNA]</scope>
    <source>
        <strain evidence="9 10">NBB3</strain>
    </source>
</reference>
<dbReference type="Pfam" id="PF02706">
    <property type="entry name" value="Wzz"/>
    <property type="match status" value="1"/>
</dbReference>
<dbReference type="HOGENOM" id="CLU_1228798_0_0_11"/>
<dbReference type="GO" id="GO:0005886">
    <property type="term" value="C:plasma membrane"/>
    <property type="evidence" value="ECO:0007669"/>
    <property type="project" value="UniProtKB-SubCell"/>
</dbReference>
<evidence type="ECO:0000313" key="9">
    <source>
        <dbReference type="EMBL" id="AEV71901.1"/>
    </source>
</evidence>
<dbReference type="eggNOG" id="COG3944">
    <property type="taxonomic scope" value="Bacteria"/>
</dbReference>
<evidence type="ECO:0000256" key="7">
    <source>
        <dbReference type="SAM" id="Phobius"/>
    </source>
</evidence>